<feature type="compositionally biased region" description="Polar residues" evidence="1">
    <location>
        <begin position="249"/>
        <end position="259"/>
    </location>
</feature>
<dbReference type="OrthoDB" id="185175at2759"/>
<dbReference type="InterPro" id="IPR001849">
    <property type="entry name" value="PH_domain"/>
</dbReference>
<name>A0A1X2J0S7_9FUNG</name>
<feature type="compositionally biased region" description="Polar residues" evidence="1">
    <location>
        <begin position="10"/>
        <end position="19"/>
    </location>
</feature>
<feature type="compositionally biased region" description="Low complexity" evidence="1">
    <location>
        <begin position="233"/>
        <end position="248"/>
    </location>
</feature>
<feature type="compositionally biased region" description="Basic and acidic residues" evidence="1">
    <location>
        <begin position="42"/>
        <end position="53"/>
    </location>
</feature>
<feature type="region of interest" description="Disordered" evidence="1">
    <location>
        <begin position="217"/>
        <end position="307"/>
    </location>
</feature>
<feature type="compositionally biased region" description="Low complexity" evidence="1">
    <location>
        <begin position="274"/>
        <end position="307"/>
    </location>
</feature>
<feature type="region of interest" description="Disordered" evidence="1">
    <location>
        <begin position="322"/>
        <end position="380"/>
    </location>
</feature>
<dbReference type="SUPFAM" id="SSF50729">
    <property type="entry name" value="PH domain-like"/>
    <property type="match status" value="1"/>
</dbReference>
<sequence>MPSVADTQRRQTNPNSSLGIISPLSMGFPLNVETTERRRHRKDQDAEKKRVSPDDVTSFRPTLTGIHSHIIWQHATLKGYLTKHIPPVFSFTRNRKRRFVILADRFLYAFKTDTPTDKYREFFELGPNTQAFVTDRMANTLYCIEIRKPGADDSSTWYLQAEDAEGMKMWLERLKKTIQYMVDHKDDKGPITNDKLHSVHSAEHLFFLHGGMDHPHSCNNDMDNNKPEHTNDSNSIYGTSSENSSSSNVINTTPRSSQYEIDPRWRHSDYTNWTDPGSMSTTSPPMSPTALTMTGSLSSSSASTPSPFGHPQQLYFGNTGNMNSNMHRNDSMRSSMSNDDYMPSVRMNSIRSLHSPGLPEVLPPQLPPPTSKLPPPPPHM</sequence>
<dbReference type="PROSITE" id="PS50003">
    <property type="entry name" value="PH_DOMAIN"/>
    <property type="match status" value="1"/>
</dbReference>
<dbReference type="Proteomes" id="UP000193560">
    <property type="component" value="Unassembled WGS sequence"/>
</dbReference>
<feature type="domain" description="PH" evidence="2">
    <location>
        <begin position="74"/>
        <end position="179"/>
    </location>
</feature>
<dbReference type="EMBL" id="MCGE01000001">
    <property type="protein sequence ID" value="ORZ25457.1"/>
    <property type="molecule type" value="Genomic_DNA"/>
</dbReference>
<feature type="compositionally biased region" description="Pro residues" evidence="1">
    <location>
        <begin position="361"/>
        <end position="380"/>
    </location>
</feature>
<gene>
    <name evidence="3" type="ORF">BCR42DRAFT_400212</name>
</gene>
<organism evidence="3 4">
    <name type="scientific">Absidia repens</name>
    <dbReference type="NCBI Taxonomy" id="90262"/>
    <lineage>
        <taxon>Eukaryota</taxon>
        <taxon>Fungi</taxon>
        <taxon>Fungi incertae sedis</taxon>
        <taxon>Mucoromycota</taxon>
        <taxon>Mucoromycotina</taxon>
        <taxon>Mucoromycetes</taxon>
        <taxon>Mucorales</taxon>
        <taxon>Cunninghamellaceae</taxon>
        <taxon>Absidia</taxon>
    </lineage>
</organism>
<dbReference type="Pfam" id="PF00169">
    <property type="entry name" value="PH"/>
    <property type="match status" value="1"/>
</dbReference>
<feature type="compositionally biased region" description="Low complexity" evidence="1">
    <location>
        <begin position="322"/>
        <end position="342"/>
    </location>
</feature>
<comment type="caution">
    <text evidence="3">The sequence shown here is derived from an EMBL/GenBank/DDBJ whole genome shotgun (WGS) entry which is preliminary data.</text>
</comment>
<reference evidence="3 4" key="1">
    <citation type="submission" date="2016-07" db="EMBL/GenBank/DDBJ databases">
        <title>Pervasive Adenine N6-methylation of Active Genes in Fungi.</title>
        <authorList>
            <consortium name="DOE Joint Genome Institute"/>
            <person name="Mondo S.J."/>
            <person name="Dannebaum R.O."/>
            <person name="Kuo R.C."/>
            <person name="Labutti K."/>
            <person name="Haridas S."/>
            <person name="Kuo A."/>
            <person name="Salamov A."/>
            <person name="Ahrendt S.R."/>
            <person name="Lipzen A."/>
            <person name="Sullivan W."/>
            <person name="Andreopoulos W.B."/>
            <person name="Clum A."/>
            <person name="Lindquist E."/>
            <person name="Daum C."/>
            <person name="Ramamoorthy G.K."/>
            <person name="Gryganskyi A."/>
            <person name="Culley D."/>
            <person name="Magnuson J.K."/>
            <person name="James T.Y."/>
            <person name="O'Malley M.A."/>
            <person name="Stajich J.E."/>
            <person name="Spatafora J.W."/>
            <person name="Visel A."/>
            <person name="Grigoriev I.V."/>
        </authorList>
    </citation>
    <scope>NUCLEOTIDE SEQUENCE [LARGE SCALE GENOMIC DNA]</scope>
    <source>
        <strain evidence="3 4">NRRL 1336</strain>
    </source>
</reference>
<evidence type="ECO:0000313" key="4">
    <source>
        <dbReference type="Proteomes" id="UP000193560"/>
    </source>
</evidence>
<dbReference type="InterPro" id="IPR011993">
    <property type="entry name" value="PH-like_dom_sf"/>
</dbReference>
<accession>A0A1X2J0S7</accession>
<proteinExistence type="predicted"/>
<dbReference type="Gene3D" id="2.30.29.30">
    <property type="entry name" value="Pleckstrin-homology domain (PH domain)/Phosphotyrosine-binding domain (PTB)"/>
    <property type="match status" value="1"/>
</dbReference>
<dbReference type="CDD" id="cd00821">
    <property type="entry name" value="PH"/>
    <property type="match status" value="1"/>
</dbReference>
<feature type="region of interest" description="Disordered" evidence="1">
    <location>
        <begin position="1"/>
        <end position="56"/>
    </location>
</feature>
<evidence type="ECO:0000259" key="2">
    <source>
        <dbReference type="PROSITE" id="PS50003"/>
    </source>
</evidence>
<evidence type="ECO:0000256" key="1">
    <source>
        <dbReference type="SAM" id="MobiDB-lite"/>
    </source>
</evidence>
<dbReference type="SMART" id="SM00233">
    <property type="entry name" value="PH"/>
    <property type="match status" value="1"/>
</dbReference>
<keyword evidence="4" id="KW-1185">Reference proteome</keyword>
<dbReference type="AlphaFoldDB" id="A0A1X2J0S7"/>
<protein>
    <recommendedName>
        <fullName evidence="2">PH domain-containing protein</fullName>
    </recommendedName>
</protein>
<evidence type="ECO:0000313" key="3">
    <source>
        <dbReference type="EMBL" id="ORZ25457.1"/>
    </source>
</evidence>
<dbReference type="STRING" id="90262.A0A1X2J0S7"/>